<keyword evidence="4" id="KW-0812">Transmembrane</keyword>
<gene>
    <name evidence="5" type="ORF">GCM10025759_09810</name>
</gene>
<dbReference type="EMBL" id="BAABKY010000001">
    <property type="protein sequence ID" value="GAA5071101.1"/>
    <property type="molecule type" value="Genomic_DNA"/>
</dbReference>
<evidence type="ECO:0000256" key="3">
    <source>
        <dbReference type="SAM" id="MobiDB-lite"/>
    </source>
</evidence>
<dbReference type="InterPro" id="IPR052346">
    <property type="entry name" value="O-mannosyl-transferase_TMTC"/>
</dbReference>
<dbReference type="PANTHER" id="PTHR44227">
    <property type="match status" value="1"/>
</dbReference>
<proteinExistence type="predicted"/>
<name>A0ABP9L8B2_9GAMM</name>
<keyword evidence="4" id="KW-0472">Membrane</keyword>
<feature type="transmembrane region" description="Helical" evidence="4">
    <location>
        <begin position="128"/>
        <end position="148"/>
    </location>
</feature>
<sequence length="654" mass="72015">MLHRIRTTGAACLALLVLGLIAYWPGLHGGFIFDDFPNLVADPDWKVRTLDLVEWRRAVFNGISSSVGRPLAMLSFALNHYFTGLDPFWLKATNLAIHLGNALLVFFLCVRVFALAGASSDQRRVGRFAAFIVAAAWAVHPLQVSSVLYVVQRMELGAQGFVLLALLAYLKGRERQIAGHRGWPWLVATAAAMLAGLGFKESALLVPGYAFLLELCVLRFRGAGGQRSRLWMGAYAAGIAVAGIGFFAVLLPHYLGPRIYAYRDFSLVERLLTQGPVLTTYLGQILLPSPDRLVFYYDNYPISRGLLDPPWTLAAFALLGALLAIAALAWRRWPLVTLGIGWFFLSHALTSNVVPLELAFEHRNYLALLGLLIALVPPLAWLCRSLNTDARVSLASLPVLALLALCLIQSHTWGDPMRLAVALSTRNIESPRASYELGKLLLEDARSDVNAPSWSLARREFEHAASLPNSSPLGEQALIIMDGRTDQAIPNERWESFRAKLARRQAGPHELSALRGVVACRVQKKCKLDDQQLLDTFGVALQRNPRSGRIHAEYANFAYNVLGDRQLAVRVMRDAVRLEPNEPALQIGLAKFLLASSLHSSSPGEVERLIADVQSSNRDGRWDNDLRELEQLRSSGTMGRQRNQSLAPAGGGGK</sequence>
<feature type="transmembrane region" description="Helical" evidence="4">
    <location>
        <begin position="365"/>
        <end position="382"/>
    </location>
</feature>
<accession>A0ABP9L8B2</accession>
<feature type="transmembrane region" description="Helical" evidence="4">
    <location>
        <begin position="311"/>
        <end position="330"/>
    </location>
</feature>
<evidence type="ECO:0000256" key="1">
    <source>
        <dbReference type="ARBA" id="ARBA00022737"/>
    </source>
</evidence>
<feature type="transmembrane region" description="Helical" evidence="4">
    <location>
        <begin position="95"/>
        <end position="116"/>
    </location>
</feature>
<organism evidence="5 6">
    <name type="scientific">Lysobacter panacisoli</name>
    <dbReference type="NCBI Taxonomy" id="1255263"/>
    <lineage>
        <taxon>Bacteria</taxon>
        <taxon>Pseudomonadati</taxon>
        <taxon>Pseudomonadota</taxon>
        <taxon>Gammaproteobacteria</taxon>
        <taxon>Lysobacterales</taxon>
        <taxon>Lysobacteraceae</taxon>
        <taxon>Lysobacter</taxon>
    </lineage>
</organism>
<keyword evidence="2" id="KW-0802">TPR repeat</keyword>
<feature type="compositionally biased region" description="Polar residues" evidence="3">
    <location>
        <begin position="632"/>
        <end position="646"/>
    </location>
</feature>
<feature type="transmembrane region" description="Helical" evidence="4">
    <location>
        <begin position="394"/>
        <end position="414"/>
    </location>
</feature>
<feature type="transmembrane region" description="Helical" evidence="4">
    <location>
        <begin position="154"/>
        <end position="170"/>
    </location>
</feature>
<feature type="transmembrane region" description="Helical" evidence="4">
    <location>
        <begin position="234"/>
        <end position="255"/>
    </location>
</feature>
<keyword evidence="6" id="KW-1185">Reference proteome</keyword>
<evidence type="ECO:0000256" key="2">
    <source>
        <dbReference type="ARBA" id="ARBA00022803"/>
    </source>
</evidence>
<feature type="transmembrane region" description="Helical" evidence="4">
    <location>
        <begin position="182"/>
        <end position="199"/>
    </location>
</feature>
<evidence type="ECO:0000313" key="6">
    <source>
        <dbReference type="Proteomes" id="UP001501083"/>
    </source>
</evidence>
<evidence type="ECO:0000313" key="5">
    <source>
        <dbReference type="EMBL" id="GAA5071101.1"/>
    </source>
</evidence>
<dbReference type="Proteomes" id="UP001501083">
    <property type="component" value="Unassembled WGS sequence"/>
</dbReference>
<evidence type="ECO:0008006" key="7">
    <source>
        <dbReference type="Google" id="ProtNLM"/>
    </source>
</evidence>
<dbReference type="RefSeq" id="WP_158982539.1">
    <property type="nucleotide sequence ID" value="NZ_BAABKY010000001.1"/>
</dbReference>
<keyword evidence="1" id="KW-0677">Repeat</keyword>
<feature type="transmembrane region" description="Helical" evidence="4">
    <location>
        <begin position="335"/>
        <end position="353"/>
    </location>
</feature>
<protein>
    <recommendedName>
        <fullName evidence="7">Tetratricopeptide repeat protein</fullName>
    </recommendedName>
</protein>
<comment type="caution">
    <text evidence="5">The sequence shown here is derived from an EMBL/GenBank/DDBJ whole genome shotgun (WGS) entry which is preliminary data.</text>
</comment>
<reference evidence="6" key="1">
    <citation type="journal article" date="2019" name="Int. J. Syst. Evol. Microbiol.">
        <title>The Global Catalogue of Microorganisms (GCM) 10K type strain sequencing project: providing services to taxonomists for standard genome sequencing and annotation.</title>
        <authorList>
            <consortium name="The Broad Institute Genomics Platform"/>
            <consortium name="The Broad Institute Genome Sequencing Center for Infectious Disease"/>
            <person name="Wu L."/>
            <person name="Ma J."/>
        </authorList>
    </citation>
    <scope>NUCLEOTIDE SEQUENCE [LARGE SCALE GENOMIC DNA]</scope>
    <source>
        <strain evidence="6">JCM 19212</strain>
    </source>
</reference>
<feature type="transmembrane region" description="Helical" evidence="4">
    <location>
        <begin position="205"/>
        <end position="222"/>
    </location>
</feature>
<keyword evidence="4" id="KW-1133">Transmembrane helix</keyword>
<dbReference type="Gene3D" id="1.25.40.10">
    <property type="entry name" value="Tetratricopeptide repeat domain"/>
    <property type="match status" value="1"/>
</dbReference>
<dbReference type="InterPro" id="IPR011990">
    <property type="entry name" value="TPR-like_helical_dom_sf"/>
</dbReference>
<evidence type="ECO:0000256" key="4">
    <source>
        <dbReference type="SAM" id="Phobius"/>
    </source>
</evidence>
<feature type="region of interest" description="Disordered" evidence="3">
    <location>
        <begin position="632"/>
        <end position="654"/>
    </location>
</feature>
<dbReference type="PANTHER" id="PTHR44227:SF3">
    <property type="entry name" value="PROTEIN O-MANNOSYL-TRANSFERASE TMTC4"/>
    <property type="match status" value="1"/>
</dbReference>